<accession>A0AB34KD03</accession>
<organism evidence="1 2">
    <name type="scientific">Prymnesium parvum</name>
    <name type="common">Toxic golden alga</name>
    <dbReference type="NCBI Taxonomy" id="97485"/>
    <lineage>
        <taxon>Eukaryota</taxon>
        <taxon>Haptista</taxon>
        <taxon>Haptophyta</taxon>
        <taxon>Prymnesiophyceae</taxon>
        <taxon>Prymnesiales</taxon>
        <taxon>Prymnesiaceae</taxon>
        <taxon>Prymnesium</taxon>
    </lineage>
</organism>
<evidence type="ECO:0000313" key="2">
    <source>
        <dbReference type="Proteomes" id="UP001515480"/>
    </source>
</evidence>
<proteinExistence type="predicted"/>
<gene>
    <name evidence="1" type="ORF">AB1Y20_001244</name>
</gene>
<dbReference type="AlphaFoldDB" id="A0AB34KD03"/>
<dbReference type="Gene3D" id="3.40.50.300">
    <property type="entry name" value="P-loop containing nucleotide triphosphate hydrolases"/>
    <property type="match status" value="1"/>
</dbReference>
<dbReference type="SUPFAM" id="SSF52540">
    <property type="entry name" value="P-loop containing nucleoside triphosphate hydrolases"/>
    <property type="match status" value="1"/>
</dbReference>
<dbReference type="Proteomes" id="UP001515480">
    <property type="component" value="Unassembled WGS sequence"/>
</dbReference>
<reference evidence="1 2" key="1">
    <citation type="journal article" date="2024" name="Science">
        <title>Giant polyketide synthase enzymes in the biosynthesis of giant marine polyether toxins.</title>
        <authorList>
            <person name="Fallon T.R."/>
            <person name="Shende V.V."/>
            <person name="Wierzbicki I.H."/>
            <person name="Pendleton A.L."/>
            <person name="Watervoot N.F."/>
            <person name="Auber R.P."/>
            <person name="Gonzalez D.J."/>
            <person name="Wisecaver J.H."/>
            <person name="Moore B.S."/>
        </authorList>
    </citation>
    <scope>NUCLEOTIDE SEQUENCE [LARGE SCALE GENOMIC DNA]</scope>
    <source>
        <strain evidence="1 2">12B1</strain>
    </source>
</reference>
<sequence>MQSLRNAKGMLASQFAVESHDQPFDCPESGASAKHAYEACPFYLGEAHAAARLRVTFPELRLVMVLRNPWARTLSAFHDYIRHGRIAAVERSVLGMERLIIAKAHHLTHASSWQSSCV</sequence>
<name>A0AB34KD03_PRYPA</name>
<dbReference type="InterPro" id="IPR027417">
    <property type="entry name" value="P-loop_NTPase"/>
</dbReference>
<keyword evidence="2" id="KW-1185">Reference proteome</keyword>
<protein>
    <recommendedName>
        <fullName evidence="3">Protein-tyrosine sulfotransferase</fullName>
    </recommendedName>
</protein>
<evidence type="ECO:0000313" key="1">
    <source>
        <dbReference type="EMBL" id="KAL1530335.1"/>
    </source>
</evidence>
<evidence type="ECO:0008006" key="3">
    <source>
        <dbReference type="Google" id="ProtNLM"/>
    </source>
</evidence>
<comment type="caution">
    <text evidence="1">The sequence shown here is derived from an EMBL/GenBank/DDBJ whole genome shotgun (WGS) entry which is preliminary data.</text>
</comment>
<dbReference type="EMBL" id="JBGBPQ010000001">
    <property type="protein sequence ID" value="KAL1530335.1"/>
    <property type="molecule type" value="Genomic_DNA"/>
</dbReference>